<feature type="domain" description="HD-GYP" evidence="1">
    <location>
        <begin position="1"/>
        <end position="195"/>
    </location>
</feature>
<gene>
    <name evidence="2" type="ORF">DW068_15300</name>
    <name evidence="3" type="ORF">DWZ29_16420</name>
</gene>
<sequence length="198" mass="22367">MAFDYDGTHDLETSLQDSFGEAILHGVVVSNLASFVAREMALPEEQCHNLAIAGMLHDIGKLRLRSYVYEEKEAKLNIDELRYVRLHPSLGYAILKEHGYTKEILTAVLYHHENADGSGYPNNLKGEEIPLGARILRVCDAFGALIANRPYRSAFDIETAISIMIEEVKNFDMRVFLTFQKVTQSEDMKNMLTRLGIS</sequence>
<comment type="caution">
    <text evidence="2">The sequence shown here is derived from an EMBL/GenBank/DDBJ whole genome shotgun (WGS) entry which is preliminary data.</text>
</comment>
<dbReference type="SMART" id="SM00471">
    <property type="entry name" value="HDc"/>
    <property type="match status" value="1"/>
</dbReference>
<evidence type="ECO:0000313" key="2">
    <source>
        <dbReference type="EMBL" id="RHK33806.1"/>
    </source>
</evidence>
<dbReference type="PANTHER" id="PTHR43155">
    <property type="entry name" value="CYCLIC DI-GMP PHOSPHODIESTERASE PA4108-RELATED"/>
    <property type="match status" value="1"/>
</dbReference>
<dbReference type="Pfam" id="PF13487">
    <property type="entry name" value="HD_5"/>
    <property type="match status" value="1"/>
</dbReference>
<dbReference type="CDD" id="cd00077">
    <property type="entry name" value="HDc"/>
    <property type="match status" value="1"/>
</dbReference>
<dbReference type="PROSITE" id="PS51832">
    <property type="entry name" value="HD_GYP"/>
    <property type="match status" value="1"/>
</dbReference>
<dbReference type="InterPro" id="IPR003607">
    <property type="entry name" value="HD/PDEase_dom"/>
</dbReference>
<dbReference type="PANTHER" id="PTHR43155:SF2">
    <property type="entry name" value="CYCLIC DI-GMP PHOSPHODIESTERASE PA4108"/>
    <property type="match status" value="1"/>
</dbReference>
<protein>
    <submittedName>
        <fullName evidence="2">HD domain-containing protein</fullName>
    </submittedName>
</protein>
<dbReference type="AlphaFoldDB" id="A0A415G3I6"/>
<dbReference type="Gene3D" id="1.10.3210.10">
    <property type="entry name" value="Hypothetical protein af1432"/>
    <property type="match status" value="1"/>
</dbReference>
<dbReference type="EMBL" id="QRQO01000085">
    <property type="protein sequence ID" value="RHN05996.1"/>
    <property type="molecule type" value="Genomic_DNA"/>
</dbReference>
<dbReference type="RefSeq" id="WP_118315214.1">
    <property type="nucleotide sequence ID" value="NZ_CAKXER010000030.1"/>
</dbReference>
<dbReference type="InterPro" id="IPR006675">
    <property type="entry name" value="HDIG_dom"/>
</dbReference>
<dbReference type="SUPFAM" id="SSF109604">
    <property type="entry name" value="HD-domain/PDEase-like"/>
    <property type="match status" value="1"/>
</dbReference>
<dbReference type="Proteomes" id="UP000283700">
    <property type="component" value="Unassembled WGS sequence"/>
</dbReference>
<accession>A0A415G3I6</accession>
<evidence type="ECO:0000313" key="4">
    <source>
        <dbReference type="Proteomes" id="UP000283497"/>
    </source>
</evidence>
<dbReference type="Proteomes" id="UP000283497">
    <property type="component" value="Unassembled WGS sequence"/>
</dbReference>
<dbReference type="InterPro" id="IPR037522">
    <property type="entry name" value="HD_GYP_dom"/>
</dbReference>
<evidence type="ECO:0000313" key="5">
    <source>
        <dbReference type="Proteomes" id="UP000283700"/>
    </source>
</evidence>
<reference evidence="4 5" key="1">
    <citation type="submission" date="2018-08" db="EMBL/GenBank/DDBJ databases">
        <title>A genome reference for cultivated species of the human gut microbiota.</title>
        <authorList>
            <person name="Zou Y."/>
            <person name="Xue W."/>
            <person name="Luo G."/>
        </authorList>
    </citation>
    <scope>NUCLEOTIDE SEQUENCE [LARGE SCALE GENOMIC DNA]</scope>
    <source>
        <strain evidence="3 5">AF31-17AC</strain>
        <strain evidence="2 4">AF45-14BH</strain>
    </source>
</reference>
<proteinExistence type="predicted"/>
<organism evidence="2 4">
    <name type="scientific">Anaerobutyricum hallii</name>
    <dbReference type="NCBI Taxonomy" id="39488"/>
    <lineage>
        <taxon>Bacteria</taxon>
        <taxon>Bacillati</taxon>
        <taxon>Bacillota</taxon>
        <taxon>Clostridia</taxon>
        <taxon>Lachnospirales</taxon>
        <taxon>Lachnospiraceae</taxon>
        <taxon>Anaerobutyricum</taxon>
    </lineage>
</organism>
<dbReference type="NCBIfam" id="TIGR00277">
    <property type="entry name" value="HDIG"/>
    <property type="match status" value="1"/>
</dbReference>
<evidence type="ECO:0000313" key="3">
    <source>
        <dbReference type="EMBL" id="RHN05996.1"/>
    </source>
</evidence>
<evidence type="ECO:0000259" key="1">
    <source>
        <dbReference type="PROSITE" id="PS51832"/>
    </source>
</evidence>
<dbReference type="EMBL" id="QRNJ01000086">
    <property type="protein sequence ID" value="RHK33806.1"/>
    <property type="molecule type" value="Genomic_DNA"/>
</dbReference>
<name>A0A415G3I6_9FIRM</name>